<dbReference type="InterPro" id="IPR028098">
    <property type="entry name" value="Glyco_trans_4-like_N"/>
</dbReference>
<evidence type="ECO:0000313" key="4">
    <source>
        <dbReference type="Proteomes" id="UP000488506"/>
    </source>
</evidence>
<dbReference type="Pfam" id="PF00534">
    <property type="entry name" value="Glycos_transf_1"/>
    <property type="match status" value="1"/>
</dbReference>
<sequence>MNICMLCRCFPTISSGGFEDHVFELCKGLVSQGIGTTLITSKHPNGIEYEEIKGIKIHYLKKSKTGLYHDGYWPESAKKTVELHSGCQFTLIHSQSIAGYEVAKNKIPNKLNIPFIASMHGTQIDEIFTQFNLAQEFPFAALKHLNEALGKFDTFIRREKPTITSANAVIATSNEQAELIKNYYSIGSDKIFKIYNGMNLSQFAPGPKPQELIKKFNITPGKRIILAAARLEAEKGIQHIIKALKFINEDVKLLVLGDGSYRKSLENLAKKLGLNDKVVFLGFVSLDDLPKYFNLCDVFVNPTIRQNGYDLTTLESMACERPTIATNIGSHPTLIQNGNNGLLFTKGNDKELAGCVIKLLNDNALSERIGKSARKRVLEDFSVEKMVENTIKVYENLLLRKNNASKI</sequence>
<evidence type="ECO:0000259" key="1">
    <source>
        <dbReference type="Pfam" id="PF00534"/>
    </source>
</evidence>
<organism evidence="3 4">
    <name type="scientific">Candidatus Saganbacteria bacterium</name>
    <dbReference type="NCBI Taxonomy" id="2575572"/>
    <lineage>
        <taxon>Bacteria</taxon>
        <taxon>Bacillati</taxon>
        <taxon>Saganbacteria</taxon>
    </lineage>
</organism>
<proteinExistence type="predicted"/>
<comment type="caution">
    <text evidence="3">The sequence shown here is derived from an EMBL/GenBank/DDBJ whole genome shotgun (WGS) entry which is preliminary data.</text>
</comment>
<dbReference type="AlphaFoldDB" id="A0A833KZN8"/>
<dbReference type="GO" id="GO:0016757">
    <property type="term" value="F:glycosyltransferase activity"/>
    <property type="evidence" value="ECO:0007669"/>
    <property type="project" value="InterPro"/>
</dbReference>
<reference evidence="3 4" key="1">
    <citation type="submission" date="2019-12" db="EMBL/GenBank/DDBJ databases">
        <authorList>
            <person name="Wolfe R."/>
            <person name="Danczak R."/>
            <person name="Wilkins M."/>
        </authorList>
    </citation>
    <scope>NUCLEOTIDE SEQUENCE [LARGE SCALE GENOMIC DNA]</scope>
    <source>
        <strain evidence="3">X2_MaxBin.013</strain>
    </source>
</reference>
<evidence type="ECO:0000313" key="3">
    <source>
        <dbReference type="EMBL" id="KAF0132907.1"/>
    </source>
</evidence>
<dbReference type="CDD" id="cd03801">
    <property type="entry name" value="GT4_PimA-like"/>
    <property type="match status" value="1"/>
</dbReference>
<dbReference type="EMBL" id="WPAF01000039">
    <property type="protein sequence ID" value="KAF0132907.1"/>
    <property type="molecule type" value="Genomic_DNA"/>
</dbReference>
<dbReference type="PANTHER" id="PTHR45947:SF3">
    <property type="entry name" value="SULFOQUINOVOSYL TRANSFERASE SQD2"/>
    <property type="match status" value="1"/>
</dbReference>
<protein>
    <submittedName>
        <fullName evidence="3">Glycosyltransferase (Group 1)</fullName>
    </submittedName>
</protein>
<dbReference type="InterPro" id="IPR001296">
    <property type="entry name" value="Glyco_trans_1"/>
</dbReference>
<dbReference type="Pfam" id="PF13439">
    <property type="entry name" value="Glyco_transf_4"/>
    <property type="match status" value="1"/>
</dbReference>
<name>A0A833KZN8_UNCSA</name>
<dbReference type="SUPFAM" id="SSF53756">
    <property type="entry name" value="UDP-Glycosyltransferase/glycogen phosphorylase"/>
    <property type="match status" value="1"/>
</dbReference>
<gene>
    <name evidence="3" type="ORF">FD145_1520</name>
</gene>
<feature type="domain" description="Glycosyltransferase subfamily 4-like N-terminal" evidence="2">
    <location>
        <begin position="16"/>
        <end position="201"/>
    </location>
</feature>
<dbReference type="PANTHER" id="PTHR45947">
    <property type="entry name" value="SULFOQUINOVOSYL TRANSFERASE SQD2"/>
    <property type="match status" value="1"/>
</dbReference>
<feature type="domain" description="Glycosyl transferase family 1" evidence="1">
    <location>
        <begin position="211"/>
        <end position="376"/>
    </location>
</feature>
<evidence type="ECO:0000259" key="2">
    <source>
        <dbReference type="Pfam" id="PF13439"/>
    </source>
</evidence>
<keyword evidence="3" id="KW-0808">Transferase</keyword>
<dbReference type="InterPro" id="IPR050194">
    <property type="entry name" value="Glycosyltransferase_grp1"/>
</dbReference>
<dbReference type="Proteomes" id="UP000488506">
    <property type="component" value="Unassembled WGS sequence"/>
</dbReference>
<accession>A0A833KZN8</accession>
<dbReference type="Gene3D" id="3.40.50.2000">
    <property type="entry name" value="Glycogen Phosphorylase B"/>
    <property type="match status" value="2"/>
</dbReference>